<evidence type="ECO:0000256" key="11">
    <source>
        <dbReference type="ARBA" id="ARBA00023136"/>
    </source>
</evidence>
<keyword evidence="10" id="KW-0902">Two-component regulatory system</keyword>
<evidence type="ECO:0000256" key="9">
    <source>
        <dbReference type="ARBA" id="ARBA00022989"/>
    </source>
</evidence>
<dbReference type="SMART" id="SM00304">
    <property type="entry name" value="HAMP"/>
    <property type="match status" value="1"/>
</dbReference>
<dbReference type="AlphaFoldDB" id="A0A1U5WG17"/>
<sequence length="517" mass="54863">MFSNRRISRAIRRILPRPWSLRARLLAVQAALLGFVCVGIGAGTLLAMDRFLNTQLDEQVRDAGNRSVVLFELGPPPPLSLPRPLANGWRPTDGPGPAFLDAPGQSIGMVGAVAVNGHVTEAARITADGSRERLSPQACREVESLLQQSTSTVDLDHAGLYRLVTMPTNSGAVIVTGLPAEGVGQTLSSVFGIICVVGAAALITAIGAGIVIIRRQLDPLSQVATAAQEVAELELDRGEVNLPTPIIDVASNRTHTELGQLGAALNRMLERIDDALSARHVSETRVRQFVADASHELRTPLAAISGYAELAQRNRDAVPADVAHAMSRVQSEAARMTELVEDLLLLARLDSGRPLAQEPVDLSRLVVDAASDAHIAASEHHWLLNLPEEPVIVCGDTPRLHQVIANLLSNCRIHTPPGTTVTVTLRSDGNSTYLIVADDGPGIPAGQQNEIFERFARGDTSRSRRAGSTGLGLAIAAAVIKAHHGAIRVNSVVGETVFTITLPTAGTQHGAFTEKLP</sequence>
<dbReference type="RefSeq" id="WP_005068450.1">
    <property type="nucleotide sequence ID" value="NZ_CP021122.1"/>
</dbReference>
<feature type="transmembrane region" description="Helical" evidence="12">
    <location>
        <begin position="190"/>
        <end position="213"/>
    </location>
</feature>
<dbReference type="InterPro" id="IPR005467">
    <property type="entry name" value="His_kinase_dom"/>
</dbReference>
<dbReference type="EC" id="2.7.13.3" evidence="4"/>
<dbReference type="PANTHER" id="PTHR45436:SF5">
    <property type="entry name" value="SENSOR HISTIDINE KINASE TRCS"/>
    <property type="match status" value="1"/>
</dbReference>
<evidence type="ECO:0000256" key="10">
    <source>
        <dbReference type="ARBA" id="ARBA00023012"/>
    </source>
</evidence>
<dbReference type="PRINTS" id="PR00344">
    <property type="entry name" value="BCTRLSENSOR"/>
</dbReference>
<dbReference type="Gene3D" id="6.10.340.10">
    <property type="match status" value="1"/>
</dbReference>
<dbReference type="Pfam" id="PF02518">
    <property type="entry name" value="HATPase_c"/>
    <property type="match status" value="1"/>
</dbReference>
<dbReference type="EMBL" id="FVGW01000019">
    <property type="protein sequence ID" value="SKM93952.1"/>
    <property type="molecule type" value="Genomic_DNA"/>
</dbReference>
<evidence type="ECO:0000259" key="13">
    <source>
        <dbReference type="PROSITE" id="PS50109"/>
    </source>
</evidence>
<keyword evidence="8 15" id="KW-0418">Kinase</keyword>
<dbReference type="FunFam" id="3.30.565.10:FF:000006">
    <property type="entry name" value="Sensor histidine kinase WalK"/>
    <property type="match status" value="1"/>
</dbReference>
<keyword evidence="6 15" id="KW-0808">Transferase</keyword>
<dbReference type="CDD" id="cd06225">
    <property type="entry name" value="HAMP"/>
    <property type="match status" value="1"/>
</dbReference>
<evidence type="ECO:0000256" key="3">
    <source>
        <dbReference type="ARBA" id="ARBA00004236"/>
    </source>
</evidence>
<dbReference type="Proteomes" id="UP000190074">
    <property type="component" value="Unassembled WGS sequence"/>
</dbReference>
<dbReference type="SUPFAM" id="SSF47384">
    <property type="entry name" value="Homodimeric domain of signal transducing histidine kinase"/>
    <property type="match status" value="1"/>
</dbReference>
<comment type="cofactor">
    <cofactor evidence="2">
        <name>a divalent metal cation</name>
        <dbReference type="ChEBI" id="CHEBI:60240"/>
    </cofactor>
</comment>
<dbReference type="InterPro" id="IPR003660">
    <property type="entry name" value="HAMP_dom"/>
</dbReference>
<dbReference type="PROSITE" id="PS50109">
    <property type="entry name" value="HIS_KIN"/>
    <property type="match status" value="1"/>
</dbReference>
<evidence type="ECO:0000256" key="12">
    <source>
        <dbReference type="SAM" id="Phobius"/>
    </source>
</evidence>
<dbReference type="GO" id="GO:0005886">
    <property type="term" value="C:plasma membrane"/>
    <property type="evidence" value="ECO:0007669"/>
    <property type="project" value="UniProtKB-SubCell"/>
</dbReference>
<dbReference type="SUPFAM" id="SSF55874">
    <property type="entry name" value="ATPase domain of HSP90 chaperone/DNA topoisomerase II/histidine kinase"/>
    <property type="match status" value="1"/>
</dbReference>
<proteinExistence type="predicted"/>
<accession>A0A1U5WG17</accession>
<organism evidence="15 16">
    <name type="scientific">Mycobacteroides abscessus subsp. massiliense</name>
    <dbReference type="NCBI Taxonomy" id="1962118"/>
    <lineage>
        <taxon>Bacteria</taxon>
        <taxon>Bacillati</taxon>
        <taxon>Actinomycetota</taxon>
        <taxon>Actinomycetes</taxon>
        <taxon>Mycobacteriales</taxon>
        <taxon>Mycobacteriaceae</taxon>
        <taxon>Mycobacteroides</taxon>
        <taxon>Mycobacteroides abscessus</taxon>
    </lineage>
</organism>
<dbReference type="Gene3D" id="3.30.565.10">
    <property type="entry name" value="Histidine kinase-like ATPase, C-terminal domain"/>
    <property type="match status" value="1"/>
</dbReference>
<dbReference type="CDD" id="cd00082">
    <property type="entry name" value="HisKA"/>
    <property type="match status" value="1"/>
</dbReference>
<dbReference type="Gene3D" id="1.10.287.130">
    <property type="match status" value="1"/>
</dbReference>
<feature type="domain" description="HAMP" evidence="14">
    <location>
        <begin position="214"/>
        <end position="277"/>
    </location>
</feature>
<dbReference type="SMART" id="SM00388">
    <property type="entry name" value="HisKA"/>
    <property type="match status" value="1"/>
</dbReference>
<feature type="domain" description="Histidine kinase" evidence="13">
    <location>
        <begin position="292"/>
        <end position="506"/>
    </location>
</feature>
<gene>
    <name evidence="15" type="primary">tcrY_2</name>
    <name evidence="15" type="ORF">SAMEA2259716_05550</name>
</gene>
<comment type="subcellular location">
    <subcellularLocation>
        <location evidence="3">Cell membrane</location>
    </subcellularLocation>
</comment>
<evidence type="ECO:0000256" key="1">
    <source>
        <dbReference type="ARBA" id="ARBA00000085"/>
    </source>
</evidence>
<comment type="catalytic activity">
    <reaction evidence="1">
        <text>ATP + protein L-histidine = ADP + protein N-phospho-L-histidine.</text>
        <dbReference type="EC" id="2.7.13.3"/>
    </reaction>
</comment>
<dbReference type="InterPro" id="IPR003661">
    <property type="entry name" value="HisK_dim/P_dom"/>
</dbReference>
<keyword evidence="9 12" id="KW-1133">Transmembrane helix</keyword>
<name>A0A1U5WG17_9MYCO</name>
<protein>
    <recommendedName>
        <fullName evidence="4">histidine kinase</fullName>
        <ecNumber evidence="4">2.7.13.3</ecNumber>
    </recommendedName>
</protein>
<evidence type="ECO:0000313" key="16">
    <source>
        <dbReference type="Proteomes" id="UP000190074"/>
    </source>
</evidence>
<dbReference type="GO" id="GO:0000155">
    <property type="term" value="F:phosphorelay sensor kinase activity"/>
    <property type="evidence" value="ECO:0007669"/>
    <property type="project" value="InterPro"/>
</dbReference>
<evidence type="ECO:0000313" key="15">
    <source>
        <dbReference type="EMBL" id="SKM93952.1"/>
    </source>
</evidence>
<dbReference type="CDD" id="cd00075">
    <property type="entry name" value="HATPase"/>
    <property type="match status" value="1"/>
</dbReference>
<evidence type="ECO:0000256" key="6">
    <source>
        <dbReference type="ARBA" id="ARBA00022679"/>
    </source>
</evidence>
<dbReference type="SMART" id="SM00387">
    <property type="entry name" value="HATPase_c"/>
    <property type="match status" value="1"/>
</dbReference>
<dbReference type="InterPro" id="IPR050428">
    <property type="entry name" value="TCS_sensor_his_kinase"/>
</dbReference>
<dbReference type="Pfam" id="PF00672">
    <property type="entry name" value="HAMP"/>
    <property type="match status" value="1"/>
</dbReference>
<keyword evidence="5" id="KW-0597">Phosphoprotein</keyword>
<dbReference type="InterPro" id="IPR036890">
    <property type="entry name" value="HATPase_C_sf"/>
</dbReference>
<dbReference type="InterPro" id="IPR004358">
    <property type="entry name" value="Sig_transdc_His_kin-like_C"/>
</dbReference>
<reference evidence="15 16" key="1">
    <citation type="submission" date="2016-11" db="EMBL/GenBank/DDBJ databases">
        <authorList>
            <consortium name="Pathogen Informatics"/>
        </authorList>
    </citation>
    <scope>NUCLEOTIDE SEQUENCE [LARGE SCALE GENOMIC DNA]</scope>
    <source>
        <strain evidence="15 16">911</strain>
    </source>
</reference>
<evidence type="ECO:0000256" key="5">
    <source>
        <dbReference type="ARBA" id="ARBA00022553"/>
    </source>
</evidence>
<dbReference type="PANTHER" id="PTHR45436">
    <property type="entry name" value="SENSOR HISTIDINE KINASE YKOH"/>
    <property type="match status" value="1"/>
</dbReference>
<dbReference type="Pfam" id="PF00512">
    <property type="entry name" value="HisKA"/>
    <property type="match status" value="1"/>
</dbReference>
<evidence type="ECO:0000256" key="7">
    <source>
        <dbReference type="ARBA" id="ARBA00022692"/>
    </source>
</evidence>
<dbReference type="GO" id="GO:0005509">
    <property type="term" value="F:calcium ion binding"/>
    <property type="evidence" value="ECO:0007669"/>
    <property type="project" value="UniProtKB-ARBA"/>
</dbReference>
<dbReference type="FunFam" id="1.10.287.130:FF:000001">
    <property type="entry name" value="Two-component sensor histidine kinase"/>
    <property type="match status" value="1"/>
</dbReference>
<dbReference type="InterPro" id="IPR036097">
    <property type="entry name" value="HisK_dim/P_sf"/>
</dbReference>
<evidence type="ECO:0000256" key="4">
    <source>
        <dbReference type="ARBA" id="ARBA00012438"/>
    </source>
</evidence>
<dbReference type="PROSITE" id="PS50885">
    <property type="entry name" value="HAMP"/>
    <property type="match status" value="1"/>
</dbReference>
<keyword evidence="7 12" id="KW-0812">Transmembrane</keyword>
<keyword evidence="11 12" id="KW-0472">Membrane</keyword>
<dbReference type="InterPro" id="IPR003594">
    <property type="entry name" value="HATPase_dom"/>
</dbReference>
<evidence type="ECO:0000256" key="2">
    <source>
        <dbReference type="ARBA" id="ARBA00001968"/>
    </source>
</evidence>
<evidence type="ECO:0000259" key="14">
    <source>
        <dbReference type="PROSITE" id="PS50885"/>
    </source>
</evidence>
<evidence type="ECO:0000256" key="8">
    <source>
        <dbReference type="ARBA" id="ARBA00022777"/>
    </source>
</evidence>